<dbReference type="Gramene" id="Zm00001eb375300_T001">
    <property type="protein sequence ID" value="Zm00001eb375300_P001"/>
    <property type="gene ID" value="Zm00001eb375300"/>
</dbReference>
<evidence type="ECO:0000256" key="1">
    <source>
        <dbReference type="SAM" id="MobiDB-lite"/>
    </source>
</evidence>
<accession>A0A804QZR7</accession>
<dbReference type="AlphaFoldDB" id="A0A804QZR7"/>
<feature type="region of interest" description="Disordered" evidence="1">
    <location>
        <begin position="80"/>
        <end position="125"/>
    </location>
</feature>
<reference evidence="3" key="1">
    <citation type="journal article" date="2009" name="Science">
        <title>The B73 maize genome: complexity, diversity, and dynamics.</title>
        <authorList>
            <person name="Schnable P.S."/>
            <person name="Ware D."/>
            <person name="Fulton R.S."/>
            <person name="Stein J.C."/>
            <person name="Wei F."/>
            <person name="Pasternak S."/>
            <person name="Liang C."/>
            <person name="Zhang J."/>
            <person name="Fulton L."/>
            <person name="Graves T.A."/>
            <person name="Minx P."/>
            <person name="Reily A.D."/>
            <person name="Courtney L."/>
            <person name="Kruchowski S.S."/>
            <person name="Tomlinson C."/>
            <person name="Strong C."/>
            <person name="Delehaunty K."/>
            <person name="Fronick C."/>
            <person name="Courtney B."/>
            <person name="Rock S.M."/>
            <person name="Belter E."/>
            <person name="Du F."/>
            <person name="Kim K."/>
            <person name="Abbott R.M."/>
            <person name="Cotton M."/>
            <person name="Levy A."/>
            <person name="Marchetto P."/>
            <person name="Ochoa K."/>
            <person name="Jackson S.M."/>
            <person name="Gillam B."/>
            <person name="Chen W."/>
            <person name="Yan L."/>
            <person name="Higginbotham J."/>
            <person name="Cardenas M."/>
            <person name="Waligorski J."/>
            <person name="Applebaum E."/>
            <person name="Phelps L."/>
            <person name="Falcone J."/>
            <person name="Kanchi K."/>
            <person name="Thane T."/>
            <person name="Scimone A."/>
            <person name="Thane N."/>
            <person name="Henke J."/>
            <person name="Wang T."/>
            <person name="Ruppert J."/>
            <person name="Shah N."/>
            <person name="Rotter K."/>
            <person name="Hodges J."/>
            <person name="Ingenthron E."/>
            <person name="Cordes M."/>
            <person name="Kohlberg S."/>
            <person name="Sgro J."/>
            <person name="Delgado B."/>
            <person name="Mead K."/>
            <person name="Chinwalla A."/>
            <person name="Leonard S."/>
            <person name="Crouse K."/>
            <person name="Collura K."/>
            <person name="Kudrna D."/>
            <person name="Currie J."/>
            <person name="He R."/>
            <person name="Angelova A."/>
            <person name="Rajasekar S."/>
            <person name="Mueller T."/>
            <person name="Lomeli R."/>
            <person name="Scara G."/>
            <person name="Ko A."/>
            <person name="Delaney K."/>
            <person name="Wissotski M."/>
            <person name="Lopez G."/>
            <person name="Campos D."/>
            <person name="Braidotti M."/>
            <person name="Ashley E."/>
            <person name="Golser W."/>
            <person name="Kim H."/>
            <person name="Lee S."/>
            <person name="Lin J."/>
            <person name="Dujmic Z."/>
            <person name="Kim W."/>
            <person name="Talag J."/>
            <person name="Zuccolo A."/>
            <person name="Fan C."/>
            <person name="Sebastian A."/>
            <person name="Kramer M."/>
            <person name="Spiegel L."/>
            <person name="Nascimento L."/>
            <person name="Zutavern T."/>
            <person name="Miller B."/>
            <person name="Ambroise C."/>
            <person name="Muller S."/>
            <person name="Spooner W."/>
            <person name="Narechania A."/>
            <person name="Ren L."/>
            <person name="Wei S."/>
            <person name="Kumari S."/>
            <person name="Faga B."/>
            <person name="Levy M.J."/>
            <person name="McMahan L."/>
            <person name="Van Buren P."/>
            <person name="Vaughn M.W."/>
            <person name="Ying K."/>
            <person name="Yeh C.-T."/>
            <person name="Emrich S.J."/>
            <person name="Jia Y."/>
            <person name="Kalyanaraman A."/>
            <person name="Hsia A.-P."/>
            <person name="Barbazuk W.B."/>
            <person name="Baucom R.S."/>
            <person name="Brutnell T.P."/>
            <person name="Carpita N.C."/>
            <person name="Chaparro C."/>
            <person name="Chia J.-M."/>
            <person name="Deragon J.-M."/>
            <person name="Estill J.C."/>
            <person name="Fu Y."/>
            <person name="Jeddeloh J.A."/>
            <person name="Han Y."/>
            <person name="Lee H."/>
            <person name="Li P."/>
            <person name="Lisch D.R."/>
            <person name="Liu S."/>
            <person name="Liu Z."/>
            <person name="Nagel D.H."/>
            <person name="McCann M.C."/>
            <person name="SanMiguel P."/>
            <person name="Myers A.M."/>
            <person name="Nettleton D."/>
            <person name="Nguyen J."/>
            <person name="Penning B.W."/>
            <person name="Ponnala L."/>
            <person name="Schneider K.L."/>
            <person name="Schwartz D.C."/>
            <person name="Sharma A."/>
            <person name="Soderlund C."/>
            <person name="Springer N.M."/>
            <person name="Sun Q."/>
            <person name="Wang H."/>
            <person name="Waterman M."/>
            <person name="Westerman R."/>
            <person name="Wolfgruber T.K."/>
            <person name="Yang L."/>
            <person name="Yu Y."/>
            <person name="Zhang L."/>
            <person name="Zhou S."/>
            <person name="Zhu Q."/>
            <person name="Bennetzen J.L."/>
            <person name="Dawe R.K."/>
            <person name="Jiang J."/>
            <person name="Jiang N."/>
            <person name="Presting G.G."/>
            <person name="Wessler S.R."/>
            <person name="Aluru S."/>
            <person name="Martienssen R.A."/>
            <person name="Clifton S.W."/>
            <person name="McCombie W.R."/>
            <person name="Wing R.A."/>
            <person name="Wilson R.K."/>
        </authorList>
    </citation>
    <scope>NUCLEOTIDE SEQUENCE [LARGE SCALE GENOMIC DNA]</scope>
    <source>
        <strain evidence="3">cv. B73</strain>
    </source>
</reference>
<proteinExistence type="predicted"/>
<name>A0A804QZR7_MAIZE</name>
<evidence type="ECO:0000313" key="2">
    <source>
        <dbReference type="EnsemblPlants" id="Zm00001eb375300_P001"/>
    </source>
</evidence>
<protein>
    <submittedName>
        <fullName evidence="2">Uncharacterized protein</fullName>
    </submittedName>
</protein>
<sequence>MPRTEKEEGDVLLFGAGKGSYRASAAMEEQGAVSESRAAAWRHVQQREGGRASSSRGGRARAPWGELTCRTDRDLCQRWKNRSPTQPWQRWQRPNRGGGAQSLMEAERYGELGRYTGEGRAGNRR</sequence>
<dbReference type="Proteomes" id="UP000007305">
    <property type="component" value="Chromosome 9"/>
</dbReference>
<keyword evidence="3" id="KW-1185">Reference proteome</keyword>
<feature type="region of interest" description="Disordered" evidence="1">
    <location>
        <begin position="28"/>
        <end position="65"/>
    </location>
</feature>
<dbReference type="InParanoid" id="A0A804QZR7"/>
<dbReference type="EnsemblPlants" id="Zm00001eb375300_T001">
    <property type="protein sequence ID" value="Zm00001eb375300_P001"/>
    <property type="gene ID" value="Zm00001eb375300"/>
</dbReference>
<organism evidence="2 3">
    <name type="scientific">Zea mays</name>
    <name type="common">Maize</name>
    <dbReference type="NCBI Taxonomy" id="4577"/>
    <lineage>
        <taxon>Eukaryota</taxon>
        <taxon>Viridiplantae</taxon>
        <taxon>Streptophyta</taxon>
        <taxon>Embryophyta</taxon>
        <taxon>Tracheophyta</taxon>
        <taxon>Spermatophyta</taxon>
        <taxon>Magnoliopsida</taxon>
        <taxon>Liliopsida</taxon>
        <taxon>Poales</taxon>
        <taxon>Poaceae</taxon>
        <taxon>PACMAD clade</taxon>
        <taxon>Panicoideae</taxon>
        <taxon>Andropogonodae</taxon>
        <taxon>Andropogoneae</taxon>
        <taxon>Tripsacinae</taxon>
        <taxon>Zea</taxon>
    </lineage>
</organism>
<reference evidence="2" key="2">
    <citation type="submission" date="2019-07" db="EMBL/GenBank/DDBJ databases">
        <authorList>
            <person name="Seetharam A."/>
            <person name="Woodhouse M."/>
            <person name="Cannon E."/>
        </authorList>
    </citation>
    <scope>NUCLEOTIDE SEQUENCE [LARGE SCALE GENOMIC DNA]</scope>
    <source>
        <strain evidence="2">cv. B73</strain>
    </source>
</reference>
<feature type="compositionally biased region" description="Low complexity" evidence="1">
    <location>
        <begin position="51"/>
        <end position="62"/>
    </location>
</feature>
<reference evidence="2" key="3">
    <citation type="submission" date="2021-05" db="UniProtKB">
        <authorList>
            <consortium name="EnsemblPlants"/>
        </authorList>
    </citation>
    <scope>IDENTIFICATION</scope>
    <source>
        <strain evidence="2">cv. B73</strain>
    </source>
</reference>
<evidence type="ECO:0000313" key="3">
    <source>
        <dbReference type="Proteomes" id="UP000007305"/>
    </source>
</evidence>